<reference evidence="5 6" key="1">
    <citation type="journal article" date="2022" name="Genome Biol. Evol.">
        <title>Host diet, physiology and behaviors set the stage for Lachnospiraceae cladogenesis.</title>
        <authorList>
            <person name="Vera-Ponce De Leon A."/>
            <person name="Schneider M."/>
            <person name="Jahnes B.C."/>
            <person name="Sadowski V."/>
            <person name="Camuy-Velez L.A."/>
            <person name="Duan J."/>
            <person name="Sabree Z.L."/>
        </authorList>
    </citation>
    <scope>NUCLEOTIDE SEQUENCE [LARGE SCALE GENOMIC DNA]</scope>
    <source>
        <strain evidence="5 6">PAL227</strain>
    </source>
</reference>
<evidence type="ECO:0000256" key="3">
    <source>
        <dbReference type="ARBA" id="ARBA00023163"/>
    </source>
</evidence>
<keyword evidence="6" id="KW-1185">Reference proteome</keyword>
<dbReference type="SUPFAM" id="SSF51215">
    <property type="entry name" value="Regulatory protein AraC"/>
    <property type="match status" value="1"/>
</dbReference>
<dbReference type="InterPro" id="IPR020449">
    <property type="entry name" value="Tscrpt_reg_AraC-type_HTH"/>
</dbReference>
<dbReference type="PANTHER" id="PTHR43280:SF28">
    <property type="entry name" value="HTH-TYPE TRANSCRIPTIONAL ACTIVATOR RHAS"/>
    <property type="match status" value="1"/>
</dbReference>
<dbReference type="SUPFAM" id="SSF46689">
    <property type="entry name" value="Homeodomain-like"/>
    <property type="match status" value="2"/>
</dbReference>
<name>A0ABT1EMZ2_9FIRM</name>
<gene>
    <name evidence="5" type="ORF">NK118_12535</name>
</gene>
<dbReference type="InterPro" id="IPR018062">
    <property type="entry name" value="HTH_AraC-typ_CS"/>
</dbReference>
<dbReference type="SMART" id="SM00342">
    <property type="entry name" value="HTH_ARAC"/>
    <property type="match status" value="1"/>
</dbReference>
<organism evidence="5 6">
    <name type="scientific">Ohessyouella blattaphilus</name>
    <dbReference type="NCBI Taxonomy" id="2949333"/>
    <lineage>
        <taxon>Bacteria</taxon>
        <taxon>Bacillati</taxon>
        <taxon>Bacillota</taxon>
        <taxon>Clostridia</taxon>
        <taxon>Lachnospirales</taxon>
        <taxon>Lachnospiraceae</taxon>
        <taxon>Ohessyouella</taxon>
    </lineage>
</organism>
<dbReference type="InterPro" id="IPR037923">
    <property type="entry name" value="HTH-like"/>
</dbReference>
<dbReference type="InterPro" id="IPR018060">
    <property type="entry name" value="HTH_AraC"/>
</dbReference>
<accession>A0ABT1EMZ2</accession>
<dbReference type="Gene3D" id="2.60.120.10">
    <property type="entry name" value="Jelly Rolls"/>
    <property type="match status" value="1"/>
</dbReference>
<keyword evidence="2" id="KW-0238">DNA-binding</keyword>
<dbReference type="InterPro" id="IPR014710">
    <property type="entry name" value="RmlC-like_jellyroll"/>
</dbReference>
<keyword evidence="1" id="KW-0805">Transcription regulation</keyword>
<dbReference type="PANTHER" id="PTHR43280">
    <property type="entry name" value="ARAC-FAMILY TRANSCRIPTIONAL REGULATOR"/>
    <property type="match status" value="1"/>
</dbReference>
<dbReference type="Pfam" id="PF12833">
    <property type="entry name" value="HTH_18"/>
    <property type="match status" value="1"/>
</dbReference>
<evidence type="ECO:0000259" key="4">
    <source>
        <dbReference type="PROSITE" id="PS01124"/>
    </source>
</evidence>
<dbReference type="Gene3D" id="1.10.10.60">
    <property type="entry name" value="Homeodomain-like"/>
    <property type="match status" value="2"/>
</dbReference>
<dbReference type="EMBL" id="JAMZFV010000022">
    <property type="protein sequence ID" value="MCP1111076.1"/>
    <property type="molecule type" value="Genomic_DNA"/>
</dbReference>
<sequence>MRTQEYDLTYNDLNPTFLFSCNLERVEDETNYHAHDFVELSIITKGTGVYHIDGVDYPVSAGDLVVFNPGTYHKSLVTNPDYHTTEHYIGFSDIHLRGQKANILILPGNVPVYSMSGKMKQEVLNICNRMAKESAAASSGRYFLLKAYLIELIVLILREVEDTSSNHKGYVFESPYRKYVVSQMINFFNDHFSEKISLDQIAQNMYLSTFYLAKIFKSETGDTPINYLINLRLEKARELLEEDSSASIQDIAEKVGYEDVSHFSKSFKKHYGIAPTKYRSDTI</sequence>
<feature type="domain" description="HTH araC/xylS-type" evidence="4">
    <location>
        <begin position="182"/>
        <end position="281"/>
    </location>
</feature>
<evidence type="ECO:0000313" key="6">
    <source>
        <dbReference type="Proteomes" id="UP001523565"/>
    </source>
</evidence>
<dbReference type="PROSITE" id="PS01124">
    <property type="entry name" value="HTH_ARAC_FAMILY_2"/>
    <property type="match status" value="1"/>
</dbReference>
<dbReference type="Proteomes" id="UP001523565">
    <property type="component" value="Unassembled WGS sequence"/>
</dbReference>
<dbReference type="PRINTS" id="PR00032">
    <property type="entry name" value="HTHARAC"/>
</dbReference>
<evidence type="ECO:0000256" key="2">
    <source>
        <dbReference type="ARBA" id="ARBA00023125"/>
    </source>
</evidence>
<dbReference type="InterPro" id="IPR009057">
    <property type="entry name" value="Homeodomain-like_sf"/>
</dbReference>
<keyword evidence="3" id="KW-0804">Transcription</keyword>
<dbReference type="RefSeq" id="WP_262069954.1">
    <property type="nucleotide sequence ID" value="NZ_JAMXOC010000022.1"/>
</dbReference>
<evidence type="ECO:0000256" key="1">
    <source>
        <dbReference type="ARBA" id="ARBA00023015"/>
    </source>
</evidence>
<protein>
    <submittedName>
        <fullName evidence="5">AraC family transcriptional regulator</fullName>
    </submittedName>
</protein>
<dbReference type="InterPro" id="IPR003313">
    <property type="entry name" value="AraC-bd"/>
</dbReference>
<evidence type="ECO:0000313" key="5">
    <source>
        <dbReference type="EMBL" id="MCP1111076.1"/>
    </source>
</evidence>
<comment type="caution">
    <text evidence="5">The sequence shown here is derived from an EMBL/GenBank/DDBJ whole genome shotgun (WGS) entry which is preliminary data.</text>
</comment>
<dbReference type="Pfam" id="PF02311">
    <property type="entry name" value="AraC_binding"/>
    <property type="match status" value="1"/>
</dbReference>
<proteinExistence type="predicted"/>
<dbReference type="PROSITE" id="PS00041">
    <property type="entry name" value="HTH_ARAC_FAMILY_1"/>
    <property type="match status" value="1"/>
</dbReference>